<dbReference type="Gene3D" id="2.60.120.430">
    <property type="entry name" value="Galactose-binding lectin"/>
    <property type="match status" value="2"/>
</dbReference>
<dbReference type="EMBL" id="PQNY01000007">
    <property type="protein sequence ID" value="POS01847.1"/>
    <property type="molecule type" value="Genomic_DNA"/>
</dbReference>
<dbReference type="AlphaFoldDB" id="A0A2S4N814"/>
<dbReference type="RefSeq" id="WP_103725919.1">
    <property type="nucleotide sequence ID" value="NZ_PQNY01000007.1"/>
</dbReference>
<dbReference type="SUPFAM" id="SSF49373">
    <property type="entry name" value="Invasin/intimin cell-adhesion fragments"/>
    <property type="match status" value="1"/>
</dbReference>
<reference evidence="1 2" key="1">
    <citation type="submission" date="2018-01" db="EMBL/GenBank/DDBJ databases">
        <title>Genomic Encyclopedia of Type Strains, Phase I: the one thousand microbial genomes (KMG-I) project.</title>
        <authorList>
            <person name="Goeker M."/>
        </authorList>
    </citation>
    <scope>NUCLEOTIDE SEQUENCE [LARGE SCALE GENOMIC DNA]</scope>
    <source>
        <strain evidence="1 2">DSM 17960</strain>
    </source>
</reference>
<proteinExistence type="predicted"/>
<name>A0A2S4N814_9FLAO</name>
<organism evidence="1 2">
    <name type="scientific">Flavobacterium croceum DSM 17960</name>
    <dbReference type="NCBI Taxonomy" id="1121886"/>
    <lineage>
        <taxon>Bacteria</taxon>
        <taxon>Pseudomonadati</taxon>
        <taxon>Bacteroidota</taxon>
        <taxon>Flavobacteriia</taxon>
        <taxon>Flavobacteriales</taxon>
        <taxon>Flavobacteriaceae</taxon>
        <taxon>Flavobacterium</taxon>
    </lineage>
</organism>
<dbReference type="OrthoDB" id="5381604at2"/>
<keyword evidence="2" id="KW-1185">Reference proteome</keyword>
<comment type="caution">
    <text evidence="1">The sequence shown here is derived from an EMBL/GenBank/DDBJ whole genome shotgun (WGS) entry which is preliminary data.</text>
</comment>
<evidence type="ECO:0000313" key="1">
    <source>
        <dbReference type="EMBL" id="POS01847.1"/>
    </source>
</evidence>
<sequence>MKKYSFIIYIASSLLFFTSCERDVENLDAATYPTNGEVFIDAFSSGLNYAAFGGSVPTAFQVDNAVTYNNSSASMRFDVPNANDPNGAYAGGSYFTNMPRNLSGYDALTFWAKSSQTATIDVVGFGNDFGENKYQASISGLQVSTAWKKYIIPIPDPSKLTAEKGMFFISEGPENNNGYSFWIDEVKFEKLGTIAHPQATILNGANQTVTSFIGVSNTVNGLTAIFNMPNGTNQAVNVTPYYFTFSSSNTNVATVSPLGVVNTIGAGTATITGKLGSINATGSLIINSPGSFVHAPTPTRSPSSVTSLFSDAYTNVPVDYYNGYWAPYQTTQSADFEVAGDHVLNYTNFNFVGVQFSSPVIDATMRTHLHLDLYIPSTLASGAIFKVQVVDFGADGVYGGGNDTSSTRTFTAPTLQGQNWVSLDIPFSSLTGLASRSHLGQIIFEGTNITNFYTDNIYFYNDGSIIPSVPTVAAPTPTTPSSNVISIFSDAYTNVAGTNFNPNWGQATQTSIVSIGGNNTFKMQGLNYQGIQLGSNQNVSSKTFLHVDYYTANSTSLKIYLISPGPVETPYTLTVPSMGGWQSIDIPLTSFSPVDLSNVFQLKFDGNGDIYMDNIYFK</sequence>
<dbReference type="Gene3D" id="2.60.40.1080">
    <property type="match status" value="1"/>
</dbReference>
<evidence type="ECO:0008006" key="3">
    <source>
        <dbReference type="Google" id="ProtNLM"/>
    </source>
</evidence>
<protein>
    <recommendedName>
        <fullName evidence="3">Glycosyl hydrolase family 16</fullName>
    </recommendedName>
</protein>
<dbReference type="PROSITE" id="PS51257">
    <property type="entry name" value="PROKAR_LIPOPROTEIN"/>
    <property type="match status" value="1"/>
</dbReference>
<dbReference type="InterPro" id="IPR008979">
    <property type="entry name" value="Galactose-bd-like_sf"/>
</dbReference>
<accession>A0A2S4N814</accession>
<evidence type="ECO:0000313" key="2">
    <source>
        <dbReference type="Proteomes" id="UP000237056"/>
    </source>
</evidence>
<dbReference type="SUPFAM" id="SSF49785">
    <property type="entry name" value="Galactose-binding domain-like"/>
    <property type="match status" value="1"/>
</dbReference>
<dbReference type="Proteomes" id="UP000237056">
    <property type="component" value="Unassembled WGS sequence"/>
</dbReference>
<gene>
    <name evidence="1" type="ORF">Q361_10737</name>
</gene>
<dbReference type="InterPro" id="IPR008964">
    <property type="entry name" value="Invasin/intimin_cell_adhesion"/>
</dbReference>